<proteinExistence type="predicted"/>
<dbReference type="InterPro" id="IPR022385">
    <property type="entry name" value="Rhs_assc_core"/>
</dbReference>
<dbReference type="InterPro" id="IPR050708">
    <property type="entry name" value="T6SS_VgrG/RHS"/>
</dbReference>
<dbReference type="RefSeq" id="WP_217847911.1">
    <property type="nucleotide sequence ID" value="NZ_CP077073.1"/>
</dbReference>
<evidence type="ECO:0008006" key="3">
    <source>
        <dbReference type="Google" id="ProtNLM"/>
    </source>
</evidence>
<dbReference type="NCBIfam" id="TIGR03696">
    <property type="entry name" value="Rhs_assc_core"/>
    <property type="match status" value="1"/>
</dbReference>
<sequence length="978" mass="106433">MADNHALHKGTPSVTVQGNRAEVLREIRYCRHPDLPGLDTRITAHRCNALGHPVQSIDPRLAALQQTDPSVKANLVLQPAFTGAVLASQSVDAGNVITLNDCAGRPLLRVGATGVMRRWHYEQAPQPGRLLQVDEQLPAAPAQITERLVWAANDPAAKARNLAGQLSRHYDTAGRQQLDSLGLTGATLSATRQLLEDGDSADWQGADEATWADLLAPDVFTSSCSVDATGAPLTQVDAQGHGQRHHYDVTASLAGTLLALKGMGERPVLTSLSYSAAGQKLREAHANDVVTHFTYEPRTQRLLRLKTEHSAKATVLQDLHYAFDPVGNVLRVSNAAEARRFARNRAIEAVNTYGYDTLYQLITATGREMAGSGRHNRQRPAALPVAVNDGSYANYTRRYAYDRGGNLLSTAHTSDVAEHDFTFSLTVSGHSNRAVPDTLTTDPALVDSFFDAAGNQRQLQPGQTLDWTWREQLLRVTPVARDVAGLDDQESYRYGADGLRIVKASSREAKAVTHRQRVLYLPGLEVRTRHQDDVPKEALQVVTVGQAARAQVRALHWDSGLPGGIANDGLRYSYDNLIGSSCLELDDKGLVISQEEYYPYGGTAVWSARSQVEADYKTVRYSGKERDATGLYYYGYRYYQPFGRWLSADPAGAVDGLNLYAMARNNPTTFSDDSGLDAISVHEMYHKMQGVAAASRIVQETHEHVAAFLKNKRSAIAFAFTYTVGAEILATLYGKLGGIAGLVVAGPKGAYLGNLLAKEGVKAILPKVPATPNIKIADQMKKQTRGAGEVATDFLKDKLHPEKVRDKLSDSGTNDRLTDALQRAGGETSVVLPITQAGDAAMGLSIPFSGFIHAVEDLLKASKLTKEQLIDTMLESLARAEGYLIELHASIMEGFETHGRSVQYMQAGTRLGDLGPGGWTTQPRKDRGINGQDVGVKIDVIRHPLSGGWALKNDYMNTYTMATANIQKTRAHINAFRS</sequence>
<evidence type="ECO:0000313" key="2">
    <source>
        <dbReference type="Proteomes" id="UP001047646"/>
    </source>
</evidence>
<evidence type="ECO:0000313" key="1">
    <source>
        <dbReference type="EMBL" id="QXH33535.1"/>
    </source>
</evidence>
<dbReference type="PANTHER" id="PTHR32305">
    <property type="match status" value="1"/>
</dbReference>
<reference evidence="1" key="1">
    <citation type="journal article" date="2021" name="Microorganisms">
        <title>The Ever-Expanding Pseudomonas Genus: Description of 43 New Species and Partition of the Pseudomonas putida Group.</title>
        <authorList>
            <person name="Girard L."/>
            <person name="Lood C."/>
            <person name="Hofte M."/>
            <person name="Vandamme P."/>
            <person name="Rokni-Zadeh H."/>
            <person name="van Noort V."/>
            <person name="Lavigne R."/>
            <person name="De Mot R."/>
        </authorList>
    </citation>
    <scope>NUCLEOTIDE SEQUENCE</scope>
    <source>
        <strain evidence="1">COW39</strain>
    </source>
</reference>
<gene>
    <name evidence="1" type="ORF">KSS95_15260</name>
</gene>
<organism evidence="1 2">
    <name type="scientific">Pseudomonas muyukensis</name>
    <dbReference type="NCBI Taxonomy" id="2842357"/>
    <lineage>
        <taxon>Bacteria</taxon>
        <taxon>Pseudomonadati</taxon>
        <taxon>Pseudomonadota</taxon>
        <taxon>Gammaproteobacteria</taxon>
        <taxon>Pseudomonadales</taxon>
        <taxon>Pseudomonadaceae</taxon>
        <taxon>Pseudomonas</taxon>
    </lineage>
</organism>
<keyword evidence="2" id="KW-1185">Reference proteome</keyword>
<dbReference type="Proteomes" id="UP001047646">
    <property type="component" value="Chromosome"/>
</dbReference>
<name>A0ABX8M5V0_9PSED</name>
<dbReference type="Pfam" id="PF18807">
    <property type="entry name" value="TTc_toxin_rep"/>
    <property type="match status" value="1"/>
</dbReference>
<dbReference type="EMBL" id="CP077073">
    <property type="protein sequence ID" value="QXH33535.1"/>
    <property type="molecule type" value="Genomic_DNA"/>
</dbReference>
<accession>A0ABX8M5V0</accession>
<dbReference type="InterPro" id="IPR041508">
    <property type="entry name" value="TcC-like_repeat"/>
</dbReference>
<protein>
    <recommendedName>
        <fullName evidence="3">Insecticidal toxin complex protein TccC</fullName>
    </recommendedName>
</protein>
<dbReference type="PANTHER" id="PTHR32305:SF15">
    <property type="entry name" value="PROTEIN RHSA-RELATED"/>
    <property type="match status" value="1"/>
</dbReference>